<dbReference type="GO" id="GO:0016020">
    <property type="term" value="C:membrane"/>
    <property type="evidence" value="ECO:0007669"/>
    <property type="project" value="InterPro"/>
</dbReference>
<dbReference type="InterPro" id="IPR000998">
    <property type="entry name" value="MAM_dom"/>
</dbReference>
<dbReference type="AlphaFoldDB" id="A0A6P8I245"/>
<keyword evidence="2" id="KW-1185">Reference proteome</keyword>
<dbReference type="RefSeq" id="XP_031561611.1">
    <property type="nucleotide sequence ID" value="XM_031705751.1"/>
</dbReference>
<dbReference type="PROSITE" id="PS50060">
    <property type="entry name" value="MAM_2"/>
    <property type="match status" value="1"/>
</dbReference>
<proteinExistence type="predicted"/>
<organism evidence="2 3">
    <name type="scientific">Actinia tenebrosa</name>
    <name type="common">Australian red waratah sea anemone</name>
    <dbReference type="NCBI Taxonomy" id="6105"/>
    <lineage>
        <taxon>Eukaryota</taxon>
        <taxon>Metazoa</taxon>
        <taxon>Cnidaria</taxon>
        <taxon>Anthozoa</taxon>
        <taxon>Hexacorallia</taxon>
        <taxon>Actiniaria</taxon>
        <taxon>Actiniidae</taxon>
        <taxon>Actinia</taxon>
    </lineage>
</organism>
<dbReference type="GeneID" id="116297510"/>
<sequence length="112" mass="12570">MPLPLWKSLTKTQLGCHSVATLREKSHWRCDFSKMEHIKKKIFCLICAIVLTSITAEMGRSSPDIVDQCSCSFDAGNLCNWSHDTTMSLLWSYSANVTTTKMTSPSKYSGML</sequence>
<feature type="domain" description="MAM" evidence="1">
    <location>
        <begin position="69"/>
        <end position="105"/>
    </location>
</feature>
<evidence type="ECO:0000259" key="1">
    <source>
        <dbReference type="PROSITE" id="PS50060"/>
    </source>
</evidence>
<dbReference type="KEGG" id="aten:116297510"/>
<name>A0A6P8I245_ACTTE</name>
<evidence type="ECO:0000313" key="2">
    <source>
        <dbReference type="Proteomes" id="UP000515163"/>
    </source>
</evidence>
<gene>
    <name evidence="3" type="primary">LOC116297510</name>
</gene>
<evidence type="ECO:0000313" key="3">
    <source>
        <dbReference type="RefSeq" id="XP_031561611.1"/>
    </source>
</evidence>
<reference evidence="3" key="1">
    <citation type="submission" date="2025-08" db="UniProtKB">
        <authorList>
            <consortium name="RefSeq"/>
        </authorList>
    </citation>
    <scope>IDENTIFICATION</scope>
    <source>
        <tissue evidence="3">Tentacle</tissue>
    </source>
</reference>
<accession>A0A6P8I245</accession>
<dbReference type="InParanoid" id="A0A6P8I245"/>
<protein>
    <submittedName>
        <fullName evidence="3">Uncharacterized protein LOC116297510</fullName>
    </submittedName>
</protein>
<dbReference type="Proteomes" id="UP000515163">
    <property type="component" value="Unplaced"/>
</dbReference>